<comment type="caution">
    <text evidence="3">The sequence shown here is derived from an EMBL/GenBank/DDBJ whole genome shotgun (WGS) entry which is preliminary data.</text>
</comment>
<accession>A0AA43UBL7</accession>
<keyword evidence="1" id="KW-0648">Protein biosynthesis</keyword>
<dbReference type="InterPro" id="IPR020056">
    <property type="entry name" value="Rbsml_bL25/Gln-tRNA_synth_N"/>
</dbReference>
<organism evidence="3 4">
    <name type="scientific">Phoenicibacter congonensis</name>
    <dbReference type="NCBI Taxonomy" id="1944646"/>
    <lineage>
        <taxon>Bacteria</taxon>
        <taxon>Bacillati</taxon>
        <taxon>Actinomycetota</taxon>
        <taxon>Coriobacteriia</taxon>
        <taxon>Eggerthellales</taxon>
        <taxon>Eggerthellaceae</taxon>
        <taxon>Phoenicibacter</taxon>
    </lineage>
</organism>
<dbReference type="SUPFAM" id="SSF50715">
    <property type="entry name" value="Ribosomal protein L25-like"/>
    <property type="match status" value="1"/>
</dbReference>
<sequence>AEKITVRNFDYLKIMDEETGEEVMNPHTMDVIEAYAEPAIKDSKPGTSYQFFRTGYYIEDTKLSSDDHKVFNQIVGLKSSWKPAK</sequence>
<dbReference type="EMBL" id="JAUMVS010000339">
    <property type="protein sequence ID" value="MDO4842849.1"/>
    <property type="molecule type" value="Genomic_DNA"/>
</dbReference>
<protein>
    <recommendedName>
        <fullName evidence="2">tRNA synthetases class I (E and Q) anti-codon binding domain-containing protein</fullName>
    </recommendedName>
</protein>
<dbReference type="GO" id="GO:0006412">
    <property type="term" value="P:translation"/>
    <property type="evidence" value="ECO:0007669"/>
    <property type="project" value="UniProtKB-KW"/>
</dbReference>
<gene>
    <name evidence="3" type="ORF">Q3982_09260</name>
</gene>
<dbReference type="Pfam" id="PF20974">
    <property type="entry name" value="tRNA-synt_1c_C2"/>
    <property type="match status" value="1"/>
</dbReference>
<dbReference type="AlphaFoldDB" id="A0AA43UBL7"/>
<dbReference type="Proteomes" id="UP001168575">
    <property type="component" value="Unassembled WGS sequence"/>
</dbReference>
<name>A0AA43UBL7_9ACTN</name>
<proteinExistence type="predicted"/>
<dbReference type="InterPro" id="IPR011035">
    <property type="entry name" value="Ribosomal_bL25/Gln-tRNA_synth"/>
</dbReference>
<feature type="non-terminal residue" evidence="3">
    <location>
        <position position="1"/>
    </location>
</feature>
<reference evidence="3" key="1">
    <citation type="submission" date="2023-07" db="EMBL/GenBank/DDBJ databases">
        <title>Between Cages and Wild: Unraveling the Impact of Captivity on Animal Microbiomes and Antimicrobial Resistance.</title>
        <authorList>
            <person name="Schmartz G.P."/>
            <person name="Rehner J."/>
            <person name="Schuff M.J."/>
            <person name="Becker S.L."/>
            <person name="Kravczyk M."/>
            <person name="Gurevich A."/>
            <person name="Francke R."/>
            <person name="Mueller R."/>
            <person name="Keller V."/>
            <person name="Keller A."/>
        </authorList>
    </citation>
    <scope>NUCLEOTIDE SEQUENCE</scope>
    <source>
        <strain evidence="3">S12M_St_49</strain>
    </source>
</reference>
<evidence type="ECO:0000256" key="1">
    <source>
        <dbReference type="ARBA" id="ARBA00022917"/>
    </source>
</evidence>
<feature type="domain" description="tRNA synthetases class I (E and Q) anti-codon binding" evidence="2">
    <location>
        <begin position="3"/>
        <end position="58"/>
    </location>
</feature>
<dbReference type="InterPro" id="IPR049437">
    <property type="entry name" value="tRNA-synt_1c_C2"/>
</dbReference>
<evidence type="ECO:0000313" key="3">
    <source>
        <dbReference type="EMBL" id="MDO4842849.1"/>
    </source>
</evidence>
<evidence type="ECO:0000259" key="2">
    <source>
        <dbReference type="Pfam" id="PF20974"/>
    </source>
</evidence>
<dbReference type="Gene3D" id="2.40.240.10">
    <property type="entry name" value="Ribosomal Protein L25, Chain P"/>
    <property type="match status" value="1"/>
</dbReference>
<evidence type="ECO:0000313" key="4">
    <source>
        <dbReference type="Proteomes" id="UP001168575"/>
    </source>
</evidence>
<keyword evidence="4" id="KW-1185">Reference proteome</keyword>